<feature type="non-terminal residue" evidence="4">
    <location>
        <position position="1"/>
    </location>
</feature>
<evidence type="ECO:0000313" key="5">
    <source>
        <dbReference type="Proteomes" id="UP001381693"/>
    </source>
</evidence>
<dbReference type="InterPro" id="IPR002048">
    <property type="entry name" value="EF_hand_dom"/>
</dbReference>
<comment type="caution">
    <text evidence="4">The sequence shown here is derived from an EMBL/GenBank/DDBJ whole genome shotgun (WGS) entry which is preliminary data.</text>
</comment>
<keyword evidence="1" id="KW-0106">Calcium</keyword>
<organism evidence="4 5">
    <name type="scientific">Halocaridina rubra</name>
    <name type="common">Hawaiian red shrimp</name>
    <dbReference type="NCBI Taxonomy" id="373956"/>
    <lineage>
        <taxon>Eukaryota</taxon>
        <taxon>Metazoa</taxon>
        <taxon>Ecdysozoa</taxon>
        <taxon>Arthropoda</taxon>
        <taxon>Crustacea</taxon>
        <taxon>Multicrustacea</taxon>
        <taxon>Malacostraca</taxon>
        <taxon>Eumalacostraca</taxon>
        <taxon>Eucarida</taxon>
        <taxon>Decapoda</taxon>
        <taxon>Pleocyemata</taxon>
        <taxon>Caridea</taxon>
        <taxon>Atyoidea</taxon>
        <taxon>Atyidae</taxon>
        <taxon>Halocaridina</taxon>
    </lineage>
</organism>
<accession>A0AAN8WCP2</accession>
<dbReference type="SUPFAM" id="SSF47473">
    <property type="entry name" value="EF-hand"/>
    <property type="match status" value="1"/>
</dbReference>
<protein>
    <submittedName>
        <fullName evidence="4">Peptidyl-prolyl cis-trans isomerase fkbp14</fullName>
        <ecNumber evidence="4">5.2.1.8</ecNumber>
    </submittedName>
</protein>
<gene>
    <name evidence="4" type="primary">FKBP14_1</name>
    <name evidence="4" type="ORF">SK128_003012</name>
</gene>
<dbReference type="EMBL" id="JAXCGZ010021668">
    <property type="protein sequence ID" value="KAK7045919.1"/>
    <property type="molecule type" value="Genomic_DNA"/>
</dbReference>
<evidence type="ECO:0000259" key="3">
    <source>
        <dbReference type="PROSITE" id="PS50222"/>
    </source>
</evidence>
<sequence>VLEYIKVQLPAEEIENGQDPHKITEEIFHHEDKDRDGLISHEEFSGPKHDEL</sequence>
<feature type="domain" description="EF-hand" evidence="3">
    <location>
        <begin position="19"/>
        <end position="52"/>
    </location>
</feature>
<name>A0AAN8WCP2_HALRR</name>
<dbReference type="GO" id="GO:0005509">
    <property type="term" value="F:calcium ion binding"/>
    <property type="evidence" value="ECO:0007669"/>
    <property type="project" value="InterPro"/>
</dbReference>
<dbReference type="PROSITE" id="PS00018">
    <property type="entry name" value="EF_HAND_1"/>
    <property type="match status" value="1"/>
</dbReference>
<keyword evidence="5" id="KW-1185">Reference proteome</keyword>
<dbReference type="GO" id="GO:0003755">
    <property type="term" value="F:peptidyl-prolyl cis-trans isomerase activity"/>
    <property type="evidence" value="ECO:0007669"/>
    <property type="project" value="UniProtKB-EC"/>
</dbReference>
<evidence type="ECO:0000256" key="2">
    <source>
        <dbReference type="SAM" id="MobiDB-lite"/>
    </source>
</evidence>
<dbReference type="Proteomes" id="UP001381693">
    <property type="component" value="Unassembled WGS sequence"/>
</dbReference>
<proteinExistence type="predicted"/>
<keyword evidence="4" id="KW-0413">Isomerase</keyword>
<dbReference type="AlphaFoldDB" id="A0AAN8WCP2"/>
<feature type="region of interest" description="Disordered" evidence="2">
    <location>
        <begin position="31"/>
        <end position="52"/>
    </location>
</feature>
<dbReference type="EC" id="5.2.1.8" evidence="4"/>
<dbReference type="InterPro" id="IPR011992">
    <property type="entry name" value="EF-hand-dom_pair"/>
</dbReference>
<evidence type="ECO:0000256" key="1">
    <source>
        <dbReference type="ARBA" id="ARBA00022837"/>
    </source>
</evidence>
<reference evidence="4 5" key="1">
    <citation type="submission" date="2023-11" db="EMBL/GenBank/DDBJ databases">
        <title>Halocaridina rubra genome assembly.</title>
        <authorList>
            <person name="Smith C."/>
        </authorList>
    </citation>
    <scope>NUCLEOTIDE SEQUENCE [LARGE SCALE GENOMIC DNA]</scope>
    <source>
        <strain evidence="4">EP-1</strain>
        <tissue evidence="4">Whole</tissue>
    </source>
</reference>
<evidence type="ECO:0000313" key="4">
    <source>
        <dbReference type="EMBL" id="KAK7045919.1"/>
    </source>
</evidence>
<dbReference type="InterPro" id="IPR018247">
    <property type="entry name" value="EF_Hand_1_Ca_BS"/>
</dbReference>
<dbReference type="PROSITE" id="PS50222">
    <property type="entry name" value="EF_HAND_2"/>
    <property type="match status" value="1"/>
</dbReference>
<dbReference type="Gene3D" id="1.10.238.10">
    <property type="entry name" value="EF-hand"/>
    <property type="match status" value="1"/>
</dbReference>